<dbReference type="STRING" id="405564.SAMN04487905_108206"/>
<dbReference type="Gene3D" id="2.40.37.10">
    <property type="entry name" value="Lyase, Ornithine Decarboxylase, Chain A, domain 1"/>
    <property type="match status" value="1"/>
</dbReference>
<dbReference type="GO" id="GO:0008836">
    <property type="term" value="F:diaminopimelate decarboxylase activity"/>
    <property type="evidence" value="ECO:0007669"/>
    <property type="project" value="TreeGrafter"/>
</dbReference>
<dbReference type="AlphaFoldDB" id="A0A1H0VE99"/>
<gene>
    <name evidence="6" type="ORF">SAMN04487905_108206</name>
</gene>
<feature type="modified residue" description="N6-(pyridoxal phosphate)lysine" evidence="3">
    <location>
        <position position="50"/>
    </location>
</feature>
<evidence type="ECO:0000256" key="4">
    <source>
        <dbReference type="SAM" id="MobiDB-lite"/>
    </source>
</evidence>
<dbReference type="PROSITE" id="PS00879">
    <property type="entry name" value="ODR_DC_2_2"/>
    <property type="match status" value="1"/>
</dbReference>
<evidence type="ECO:0000313" key="7">
    <source>
        <dbReference type="Proteomes" id="UP000199497"/>
    </source>
</evidence>
<evidence type="ECO:0000256" key="3">
    <source>
        <dbReference type="PIRSR" id="PIRSR600183-50"/>
    </source>
</evidence>
<dbReference type="InterPro" id="IPR029066">
    <property type="entry name" value="PLP-binding_barrel"/>
</dbReference>
<dbReference type="PANTHER" id="PTHR43727:SF2">
    <property type="entry name" value="GROUP IV DECARBOXYLASE"/>
    <property type="match status" value="1"/>
</dbReference>
<keyword evidence="2 3" id="KW-0663">Pyridoxal phosphate</keyword>
<name>A0A1H0VE99_9ACTN</name>
<proteinExistence type="predicted"/>
<reference evidence="7" key="1">
    <citation type="submission" date="2016-10" db="EMBL/GenBank/DDBJ databases">
        <authorList>
            <person name="Varghese N."/>
            <person name="Submissions S."/>
        </authorList>
    </citation>
    <scope>NUCLEOTIDE SEQUENCE [LARGE SCALE GENOMIC DNA]</scope>
    <source>
        <strain evidence="7">DSM 46732</strain>
    </source>
</reference>
<dbReference type="InterPro" id="IPR022657">
    <property type="entry name" value="De-COase2_CS"/>
</dbReference>
<dbReference type="PANTHER" id="PTHR43727">
    <property type="entry name" value="DIAMINOPIMELATE DECARBOXYLASE"/>
    <property type="match status" value="1"/>
</dbReference>
<feature type="active site" description="Proton donor" evidence="3">
    <location>
        <position position="335"/>
    </location>
</feature>
<feature type="region of interest" description="Disordered" evidence="4">
    <location>
        <begin position="393"/>
        <end position="415"/>
    </location>
</feature>
<dbReference type="Pfam" id="PF02784">
    <property type="entry name" value="Orn_Arg_deC_N"/>
    <property type="match status" value="1"/>
</dbReference>
<dbReference type="InterPro" id="IPR022644">
    <property type="entry name" value="De-COase2_N"/>
</dbReference>
<evidence type="ECO:0000256" key="2">
    <source>
        <dbReference type="ARBA" id="ARBA00022898"/>
    </source>
</evidence>
<dbReference type="SUPFAM" id="SSF51419">
    <property type="entry name" value="PLP-binding barrel"/>
    <property type="match status" value="1"/>
</dbReference>
<dbReference type="Gene3D" id="3.20.20.10">
    <property type="entry name" value="Alanine racemase"/>
    <property type="match status" value="1"/>
</dbReference>
<dbReference type="Proteomes" id="UP000199497">
    <property type="component" value="Unassembled WGS sequence"/>
</dbReference>
<accession>A0A1H0VE99</accession>
<dbReference type="PRINTS" id="PR01179">
    <property type="entry name" value="ODADCRBXLASE"/>
</dbReference>
<protein>
    <submittedName>
        <fullName evidence="6">Diaminopimelate decarboxylase</fullName>
    </submittedName>
</protein>
<dbReference type="SUPFAM" id="SSF50621">
    <property type="entry name" value="Alanine racemase C-terminal domain-like"/>
    <property type="match status" value="1"/>
</dbReference>
<keyword evidence="7" id="KW-1185">Reference proteome</keyword>
<dbReference type="RefSeq" id="WP_092602387.1">
    <property type="nucleotide sequence ID" value="NZ_FNJR01000008.1"/>
</dbReference>
<dbReference type="OrthoDB" id="9802241at2"/>
<dbReference type="GO" id="GO:0009089">
    <property type="term" value="P:lysine biosynthetic process via diaminopimelate"/>
    <property type="evidence" value="ECO:0007669"/>
    <property type="project" value="TreeGrafter"/>
</dbReference>
<dbReference type="InterPro" id="IPR009006">
    <property type="entry name" value="Ala_racemase/Decarboxylase_C"/>
</dbReference>
<dbReference type="InterPro" id="IPR000183">
    <property type="entry name" value="Orn/DAP/Arg_de-COase"/>
</dbReference>
<comment type="cofactor">
    <cofactor evidence="1 3">
        <name>pyridoxal 5'-phosphate</name>
        <dbReference type="ChEBI" id="CHEBI:597326"/>
    </cofactor>
</comment>
<organism evidence="6 7">
    <name type="scientific">Actinopolyspora xinjiangensis</name>
    <dbReference type="NCBI Taxonomy" id="405564"/>
    <lineage>
        <taxon>Bacteria</taxon>
        <taxon>Bacillati</taxon>
        <taxon>Actinomycetota</taxon>
        <taxon>Actinomycetes</taxon>
        <taxon>Actinopolysporales</taxon>
        <taxon>Actinopolysporaceae</taxon>
        <taxon>Actinopolyspora</taxon>
    </lineage>
</organism>
<evidence type="ECO:0000259" key="5">
    <source>
        <dbReference type="Pfam" id="PF02784"/>
    </source>
</evidence>
<feature type="compositionally biased region" description="Polar residues" evidence="4">
    <location>
        <begin position="402"/>
        <end position="415"/>
    </location>
</feature>
<evidence type="ECO:0000256" key="1">
    <source>
        <dbReference type="ARBA" id="ARBA00001933"/>
    </source>
</evidence>
<feature type="domain" description="Orn/DAP/Arg decarboxylase 2 N-terminal" evidence="5">
    <location>
        <begin position="25"/>
        <end position="264"/>
    </location>
</feature>
<dbReference type="EMBL" id="FNJR01000008">
    <property type="protein sequence ID" value="SDP76538.1"/>
    <property type="molecule type" value="Genomic_DNA"/>
</dbReference>
<evidence type="ECO:0000313" key="6">
    <source>
        <dbReference type="EMBL" id="SDP76538.1"/>
    </source>
</evidence>
<sequence>MTGTVPDGMREAITENGTPAYLYDLAELRRRVRVLRTRLPGRIGLYYSLKANPAVDVCAVLASEGIGAEVSSAGEWAAARAAGFRDEAILATGPYHEPAVLDAAGESKFPLSCDSPGELRRAADATRSAPLLARLRPTFSSTAVVCTDETSRFGMDLQELTHTIEHDPELASRIQGFHVFAGSQVCDTDEVLRQLRESFTLCAQTAERTGITPAVLDLGGGFGVPYGPEDPQLDLDVIADELATLGDRAAPTHIVIELGRYIVAPIGWYAVTVVGHQHRAGRTALIVDGGVHHRADICGVDLARRGPSPLVVENGTDNPHGLPTAGPVDILGCLCLPEDVLAENVRLSGTARGTVVAFPQAGAYGLSAAPQRFLSHAPPVQIALEHGNHSLLRSQPDVPISPRQSSTLHAPLTSS</sequence>